<reference evidence="2" key="1">
    <citation type="journal article" date="2019" name="Int. J. Syst. Evol. Microbiol.">
        <title>The Global Catalogue of Microorganisms (GCM) 10K type strain sequencing project: providing services to taxonomists for standard genome sequencing and annotation.</title>
        <authorList>
            <consortium name="The Broad Institute Genomics Platform"/>
            <consortium name="The Broad Institute Genome Sequencing Center for Infectious Disease"/>
            <person name="Wu L."/>
            <person name="Ma J."/>
        </authorList>
    </citation>
    <scope>NUCLEOTIDE SEQUENCE [LARGE SCALE GENOMIC DNA]</scope>
    <source>
        <strain evidence="2">NBRC 108755</strain>
    </source>
</reference>
<gene>
    <name evidence="1" type="ORF">GCM10025869_08570</name>
</gene>
<organism evidence="1 2">
    <name type="scientific">Homoserinibacter gongjuensis</name>
    <dbReference type="NCBI Taxonomy" id="1162968"/>
    <lineage>
        <taxon>Bacteria</taxon>
        <taxon>Bacillati</taxon>
        <taxon>Actinomycetota</taxon>
        <taxon>Actinomycetes</taxon>
        <taxon>Micrococcales</taxon>
        <taxon>Microbacteriaceae</taxon>
        <taxon>Homoserinibacter</taxon>
    </lineage>
</organism>
<sequence length="281" mass="30005">MARATALTPLLVLSESTADSAVEYVIGGLELGGAEREAAAQLLADTAMQIVCGESPVLDRWRGRRDGGPPETGTALKAVETFMSIGFGTPDNPPNDDHLQGHIAELIWYLVIAERLVARDGRVLVRAHPVKADPLEPGGDGLVVYANPSGDYVFRLWEIKKHTAQAVISGTINRAGKQLAKRGHEYLAKLSGPESMIEDVSLRDMYSSMVDLWFDRSAKAGVGVSVGTSASTAPHSHRSFGSIRATFPAFALPAQTEAIVVAIPDFAGFASRVKDIVWSGL</sequence>
<evidence type="ECO:0000313" key="2">
    <source>
        <dbReference type="Proteomes" id="UP001157069"/>
    </source>
</evidence>
<dbReference type="Proteomes" id="UP001157069">
    <property type="component" value="Unassembled WGS sequence"/>
</dbReference>
<protein>
    <submittedName>
        <fullName evidence="1">Uncharacterized protein</fullName>
    </submittedName>
</protein>
<name>A0ABQ6JPZ8_9MICO</name>
<proteinExistence type="predicted"/>
<keyword evidence="2" id="KW-1185">Reference proteome</keyword>
<evidence type="ECO:0000313" key="1">
    <source>
        <dbReference type="EMBL" id="GMA90328.1"/>
    </source>
</evidence>
<comment type="caution">
    <text evidence="1">The sequence shown here is derived from an EMBL/GenBank/DDBJ whole genome shotgun (WGS) entry which is preliminary data.</text>
</comment>
<dbReference type="EMBL" id="BSVA01000001">
    <property type="protein sequence ID" value="GMA90328.1"/>
    <property type="molecule type" value="Genomic_DNA"/>
</dbReference>
<accession>A0ABQ6JPZ8</accession>
<dbReference type="RefSeq" id="WP_284298020.1">
    <property type="nucleotide sequence ID" value="NZ_BSVA01000001.1"/>
</dbReference>